<reference evidence="1 2" key="1">
    <citation type="journal article" date="2010" name="Stand. Genomic Sci.">
        <title>Complete genome sequence of Conexibacter woesei type strain (ID131577).</title>
        <authorList>
            <person name="Pukall R."/>
            <person name="Lapidus A."/>
            <person name="Glavina Del Rio T."/>
            <person name="Copeland A."/>
            <person name="Tice H."/>
            <person name="Cheng J.-F."/>
            <person name="Lucas S."/>
            <person name="Chen F."/>
            <person name="Nolan M."/>
            <person name="Bruce D."/>
            <person name="Goodwin L."/>
            <person name="Pitluck S."/>
            <person name="Mavromatis K."/>
            <person name="Ivanova N."/>
            <person name="Ovchinnikova G."/>
            <person name="Pati A."/>
            <person name="Chen A."/>
            <person name="Palaniappan K."/>
            <person name="Land M."/>
            <person name="Hauser L."/>
            <person name="Chang Y.-J."/>
            <person name="Jeffries C.D."/>
            <person name="Chain P."/>
            <person name="Meincke L."/>
            <person name="Sims D."/>
            <person name="Brettin T."/>
            <person name="Detter J.C."/>
            <person name="Rohde M."/>
            <person name="Goeker M."/>
            <person name="Bristow J."/>
            <person name="Eisen J.A."/>
            <person name="Markowitz V."/>
            <person name="Kyrpides N.C."/>
            <person name="Klenk H.-P."/>
            <person name="Hugenholtz P."/>
        </authorList>
    </citation>
    <scope>NUCLEOTIDE SEQUENCE [LARGE SCALE GENOMIC DNA]</scope>
    <source>
        <strain evidence="2">DSM 14684 / CIP 108061 / JCM 11494 / NBRC 100937 / ID131577</strain>
    </source>
</reference>
<keyword evidence="2" id="KW-1185">Reference proteome</keyword>
<dbReference type="RefSeq" id="WP_012936415.1">
    <property type="nucleotide sequence ID" value="NC_013739.1"/>
</dbReference>
<organism evidence="1 2">
    <name type="scientific">Conexibacter woesei (strain DSM 14684 / CCUG 47730 / CIP 108061 / JCM 11494 / NBRC 100937 / ID131577)</name>
    <dbReference type="NCBI Taxonomy" id="469383"/>
    <lineage>
        <taxon>Bacteria</taxon>
        <taxon>Bacillati</taxon>
        <taxon>Actinomycetota</taxon>
        <taxon>Thermoleophilia</taxon>
        <taxon>Solirubrobacterales</taxon>
        <taxon>Conexibacteraceae</taxon>
        <taxon>Conexibacter</taxon>
    </lineage>
</organism>
<dbReference type="Proteomes" id="UP000008229">
    <property type="component" value="Chromosome"/>
</dbReference>
<reference evidence="2" key="2">
    <citation type="submission" date="2010-01" db="EMBL/GenBank/DDBJ databases">
        <title>The complete genome of Conexibacter woesei DSM 14684.</title>
        <authorList>
            <consortium name="US DOE Joint Genome Institute (JGI-PGF)"/>
            <person name="Lucas S."/>
            <person name="Copeland A."/>
            <person name="Lapidus A."/>
            <person name="Glavina del Rio T."/>
            <person name="Dalin E."/>
            <person name="Tice H."/>
            <person name="Bruce D."/>
            <person name="Goodwin L."/>
            <person name="Pitluck S."/>
            <person name="Kyrpides N."/>
            <person name="Mavromatis K."/>
            <person name="Ivanova N."/>
            <person name="Mikhailova N."/>
            <person name="Chertkov O."/>
            <person name="Brettin T."/>
            <person name="Detter J.C."/>
            <person name="Han C."/>
            <person name="Larimer F."/>
            <person name="Land M."/>
            <person name="Hauser L."/>
            <person name="Markowitz V."/>
            <person name="Cheng J.-F."/>
            <person name="Hugenholtz P."/>
            <person name="Woyke T."/>
            <person name="Wu D."/>
            <person name="Pukall R."/>
            <person name="Steenblock K."/>
            <person name="Schneider S."/>
            <person name="Klenk H.-P."/>
            <person name="Eisen J.A."/>
        </authorList>
    </citation>
    <scope>NUCLEOTIDE SEQUENCE [LARGE SCALE GENOMIC DNA]</scope>
    <source>
        <strain evidence="2">DSM 14684 / CIP 108061 / JCM 11494 / NBRC 100937 / ID131577</strain>
    </source>
</reference>
<gene>
    <name evidence="1" type="ordered locus">Cwoe_4953</name>
</gene>
<dbReference type="EMBL" id="CP001854">
    <property type="protein sequence ID" value="ADB53364.1"/>
    <property type="molecule type" value="Genomic_DNA"/>
</dbReference>
<evidence type="ECO:0000313" key="1">
    <source>
        <dbReference type="EMBL" id="ADB53364.1"/>
    </source>
</evidence>
<dbReference type="STRING" id="469383.Cwoe_4953"/>
<dbReference type="KEGG" id="cwo:Cwoe_4953"/>
<accession>D3FC69</accession>
<name>D3FC69_CONWI</name>
<protein>
    <submittedName>
        <fullName evidence="1">Uncharacterized protein</fullName>
    </submittedName>
</protein>
<evidence type="ECO:0000313" key="2">
    <source>
        <dbReference type="Proteomes" id="UP000008229"/>
    </source>
</evidence>
<dbReference type="HOGENOM" id="CLU_2805083_0_0_11"/>
<dbReference type="AlphaFoldDB" id="D3FC69"/>
<sequence length="67" mass="7549" precursor="true">MTRQVLGSLLVAAAIVAIAIVVVTARLGPTSVAEQDAREERLDQRLDFREELRKEREDRLKRSDDGD</sequence>
<proteinExistence type="predicted"/>